<accession>A0A8S5S969</accession>
<dbReference type="EMBL" id="BK032555">
    <property type="protein sequence ID" value="DAF47525.1"/>
    <property type="molecule type" value="Genomic_DNA"/>
</dbReference>
<protein>
    <submittedName>
        <fullName evidence="1">Uncharacterized protein</fullName>
    </submittedName>
</protein>
<organism evidence="1">
    <name type="scientific">Phage sp. ctGns7</name>
    <dbReference type="NCBI Taxonomy" id="2828003"/>
    <lineage>
        <taxon>Viruses</taxon>
    </lineage>
</organism>
<sequence length="33" mass="3735">MLSSILTIRTTKTYTPTLDIISLFGVTLKDYTK</sequence>
<name>A0A8S5S969_9VIRU</name>
<evidence type="ECO:0000313" key="1">
    <source>
        <dbReference type="EMBL" id="DAF47525.1"/>
    </source>
</evidence>
<reference evidence="1" key="1">
    <citation type="journal article" date="2021" name="Proc. Natl. Acad. Sci. U.S.A.">
        <title>A Catalog of Tens of Thousands of Viruses from Human Metagenomes Reveals Hidden Associations with Chronic Diseases.</title>
        <authorList>
            <person name="Tisza M.J."/>
            <person name="Buck C.B."/>
        </authorList>
    </citation>
    <scope>NUCLEOTIDE SEQUENCE</scope>
    <source>
        <strain evidence="1">CtGns7</strain>
    </source>
</reference>
<proteinExistence type="predicted"/>